<evidence type="ECO:0000259" key="7">
    <source>
        <dbReference type="Pfam" id="PF24990"/>
    </source>
</evidence>
<keyword evidence="3" id="KW-0805">Transcription regulation</keyword>
<accession>A0A5N6F4W0</accession>
<keyword evidence="4" id="KW-0804">Transcription</keyword>
<keyword evidence="2" id="KW-0479">Metal-binding</keyword>
<evidence type="ECO:0000256" key="5">
    <source>
        <dbReference type="ARBA" id="ARBA00023242"/>
    </source>
</evidence>
<dbReference type="GO" id="GO:0005634">
    <property type="term" value="C:nucleus"/>
    <property type="evidence" value="ECO:0007669"/>
    <property type="project" value="UniProtKB-SubCell"/>
</dbReference>
<gene>
    <name evidence="8" type="ORF">BDV33DRAFT_167023</name>
</gene>
<keyword evidence="9" id="KW-1185">Reference proteome</keyword>
<dbReference type="AlphaFoldDB" id="A0A5N6F4W0"/>
<keyword evidence="5" id="KW-0539">Nucleus</keyword>
<organism evidence="8 9">
    <name type="scientific">Aspergillus novoparasiticus</name>
    <dbReference type="NCBI Taxonomy" id="986946"/>
    <lineage>
        <taxon>Eukaryota</taxon>
        <taxon>Fungi</taxon>
        <taxon>Dikarya</taxon>
        <taxon>Ascomycota</taxon>
        <taxon>Pezizomycotina</taxon>
        <taxon>Eurotiomycetes</taxon>
        <taxon>Eurotiomycetidae</taxon>
        <taxon>Eurotiales</taxon>
        <taxon>Aspergillaceae</taxon>
        <taxon>Aspergillus</taxon>
        <taxon>Aspergillus subgen. Circumdati</taxon>
    </lineage>
</organism>
<protein>
    <recommendedName>
        <fullName evidence="7">ERT1/acuK family PAS domain-containing protein</fullName>
    </recommendedName>
</protein>
<feature type="transmembrane region" description="Helical" evidence="6">
    <location>
        <begin position="6"/>
        <end position="26"/>
    </location>
</feature>
<dbReference type="Pfam" id="PF24990">
    <property type="entry name" value="PAS_13"/>
    <property type="match status" value="1"/>
</dbReference>
<dbReference type="InterPro" id="IPR056751">
    <property type="entry name" value="PAS_13"/>
</dbReference>
<evidence type="ECO:0000256" key="2">
    <source>
        <dbReference type="ARBA" id="ARBA00022723"/>
    </source>
</evidence>
<name>A0A5N6F4W0_9EURO</name>
<keyword evidence="6" id="KW-0812">Transmembrane</keyword>
<feature type="domain" description="ERT1/acuK family PAS" evidence="7">
    <location>
        <begin position="41"/>
        <end position="69"/>
    </location>
</feature>
<evidence type="ECO:0000256" key="3">
    <source>
        <dbReference type="ARBA" id="ARBA00023015"/>
    </source>
</evidence>
<dbReference type="Proteomes" id="UP000326799">
    <property type="component" value="Unassembled WGS sequence"/>
</dbReference>
<evidence type="ECO:0000313" key="9">
    <source>
        <dbReference type="Proteomes" id="UP000326799"/>
    </source>
</evidence>
<evidence type="ECO:0000256" key="4">
    <source>
        <dbReference type="ARBA" id="ARBA00023163"/>
    </source>
</evidence>
<reference evidence="8 9" key="1">
    <citation type="submission" date="2019-04" db="EMBL/GenBank/DDBJ databases">
        <title>Fungal friends and foes A comparative genomics study of 23 Aspergillus species from section Flavi.</title>
        <authorList>
            <consortium name="DOE Joint Genome Institute"/>
            <person name="Kjaerbolling I."/>
            <person name="Vesth T.C."/>
            <person name="Frisvad J.C."/>
            <person name="Nybo J.L."/>
            <person name="Theobald S."/>
            <person name="Kildgaard S."/>
            <person name="Petersen T.I."/>
            <person name="Kuo A."/>
            <person name="Sato A."/>
            <person name="Lyhne E.K."/>
            <person name="Kogle M.E."/>
            <person name="Wiebenga A."/>
            <person name="Kun R.S."/>
            <person name="Lubbers R.J."/>
            <person name="Makela M.R."/>
            <person name="Barry K."/>
            <person name="Chovatia M."/>
            <person name="Clum A."/>
            <person name="Daum C."/>
            <person name="Haridas S."/>
            <person name="He G."/>
            <person name="LaButti K."/>
            <person name="Lipzen A."/>
            <person name="Mondo S."/>
            <person name="Pangilinan J."/>
            <person name="Riley R."/>
            <person name="Salamov A."/>
            <person name="Simmons B.A."/>
            <person name="Magnuson J.K."/>
            <person name="Henrissat B."/>
            <person name="Mortensen U.H."/>
            <person name="Larsen T.O."/>
            <person name="De vries R.P."/>
            <person name="Grigoriev I.V."/>
            <person name="Machida M."/>
            <person name="Baker S.E."/>
            <person name="Andersen M.R."/>
        </authorList>
    </citation>
    <scope>NUCLEOTIDE SEQUENCE [LARGE SCALE GENOMIC DNA]</scope>
    <source>
        <strain evidence="8 9">CBS 126849</strain>
    </source>
</reference>
<keyword evidence="6" id="KW-0472">Membrane</keyword>
<evidence type="ECO:0000313" key="8">
    <source>
        <dbReference type="EMBL" id="KAB8223734.1"/>
    </source>
</evidence>
<evidence type="ECO:0000256" key="1">
    <source>
        <dbReference type="ARBA" id="ARBA00004123"/>
    </source>
</evidence>
<keyword evidence="6" id="KW-1133">Transmembrane helix</keyword>
<dbReference type="GO" id="GO:0046872">
    <property type="term" value="F:metal ion binding"/>
    <property type="evidence" value="ECO:0007669"/>
    <property type="project" value="UniProtKB-KW"/>
</dbReference>
<sequence>MSEPVALFGTAYFGTTMLACIIQTIFARFRYYWMINVALAAVREAIGCAYCWTVKRDVFDIPMLIVMNVSF</sequence>
<dbReference type="EMBL" id="ML733404">
    <property type="protein sequence ID" value="KAB8223734.1"/>
    <property type="molecule type" value="Genomic_DNA"/>
</dbReference>
<evidence type="ECO:0000256" key="6">
    <source>
        <dbReference type="SAM" id="Phobius"/>
    </source>
</evidence>
<proteinExistence type="predicted"/>
<comment type="subcellular location">
    <subcellularLocation>
        <location evidence="1">Nucleus</location>
    </subcellularLocation>
</comment>